<dbReference type="InterPro" id="IPR029787">
    <property type="entry name" value="Nucleotide_cyclase"/>
</dbReference>
<dbReference type="AlphaFoldDB" id="A0AAW8QX30"/>
<comment type="caution">
    <text evidence="1">The sequence shown here is derived from an EMBL/GenBank/DDBJ whole genome shotgun (WGS) entry which is preliminary data.</text>
</comment>
<dbReference type="RefSeq" id="WP_311360344.1">
    <property type="nucleotide sequence ID" value="NZ_JAVRIE010000001.1"/>
</dbReference>
<name>A0AAW8QX30_9ALTE</name>
<proteinExistence type="predicted"/>
<protein>
    <submittedName>
        <fullName evidence="1">Uncharacterized protein</fullName>
    </submittedName>
</protein>
<reference evidence="1 2" key="1">
    <citation type="submission" date="2023-09" db="EMBL/GenBank/DDBJ databases">
        <authorList>
            <person name="Rey-Velasco X."/>
        </authorList>
    </citation>
    <scope>NUCLEOTIDE SEQUENCE [LARGE SCALE GENOMIC DNA]</scope>
    <source>
        <strain evidence="1 2">W409</strain>
    </source>
</reference>
<evidence type="ECO:0000313" key="1">
    <source>
        <dbReference type="EMBL" id="MDT0581562.1"/>
    </source>
</evidence>
<accession>A0AAW8QX30</accession>
<dbReference type="InterPro" id="IPR013324">
    <property type="entry name" value="RNA_pol_sigma_r3/r4-like"/>
</dbReference>
<evidence type="ECO:0000313" key="2">
    <source>
        <dbReference type="Proteomes" id="UP001249020"/>
    </source>
</evidence>
<gene>
    <name evidence="1" type="ORF">RM544_03355</name>
</gene>
<sequence length="219" mass="24507">MNIVAVLTTDIVHSTKLSTLEYNSIITTLKTYLDREIDGKDASYEIYRGDSFQIYFQDVQQAMRASMALRFYFRSGIDCPSIELTQSLALGEYEQLSDKPGTSVGQAFILSGRALDKAQRGEFVFNMCDGLPSVDLSLSTRFLNHLLAGLTEKQSGVLFYYVSLNGPEQKVIAELLDMTRQNVATHLKRGGADLIRAYIETYEALISDSLSSTINQRTR</sequence>
<dbReference type="SUPFAM" id="SSF88659">
    <property type="entry name" value="Sigma3 and sigma4 domains of RNA polymerase sigma factors"/>
    <property type="match status" value="1"/>
</dbReference>
<dbReference type="Proteomes" id="UP001249020">
    <property type="component" value="Unassembled WGS sequence"/>
</dbReference>
<organism evidence="1 2">
    <name type="scientific">Brumicola blandensis</name>
    <dbReference type="NCBI Taxonomy" id="3075611"/>
    <lineage>
        <taxon>Bacteria</taxon>
        <taxon>Pseudomonadati</taxon>
        <taxon>Pseudomonadota</taxon>
        <taxon>Gammaproteobacteria</taxon>
        <taxon>Alteromonadales</taxon>
        <taxon>Alteromonadaceae</taxon>
        <taxon>Brumicola</taxon>
    </lineage>
</organism>
<dbReference type="Gene3D" id="3.30.70.1230">
    <property type="entry name" value="Nucleotide cyclase"/>
    <property type="match status" value="1"/>
</dbReference>
<keyword evidence="2" id="KW-1185">Reference proteome</keyword>
<dbReference type="EMBL" id="JAVRIE010000001">
    <property type="protein sequence ID" value="MDT0581562.1"/>
    <property type="molecule type" value="Genomic_DNA"/>
</dbReference>